<dbReference type="EMBL" id="ON995367">
    <property type="protein sequence ID" value="UUG66309.1"/>
    <property type="molecule type" value="Genomic_DNA"/>
</dbReference>
<sequence length="39" mass="4384">MKYITIGVLTFCVVRAFWQLAVITLTIGSNNRIDINQGN</sequence>
<name>A0AAX3BQA9_9CAUD</name>
<evidence type="ECO:0000313" key="1">
    <source>
        <dbReference type="EMBL" id="UUG66309.1"/>
    </source>
</evidence>
<protein>
    <submittedName>
        <fullName evidence="1">Uncharacterized protein</fullName>
    </submittedName>
</protein>
<accession>A0AAX3BQA9</accession>
<reference evidence="1 2" key="1">
    <citation type="submission" date="2022-07" db="EMBL/GenBank/DDBJ databases">
        <title>T7-like phage vB_PcaP_P15_PC2B6 infecting Pectobacterium carotovorum is a new member of the genus Unyawovirus.</title>
        <authorList>
            <person name="Naligama K.N."/>
            <person name="Halmillawewa A.P."/>
        </authorList>
    </citation>
    <scope>NUCLEOTIDE SEQUENCE [LARGE SCALE GENOMIC DNA]</scope>
</reference>
<keyword evidence="2" id="KW-1185">Reference proteome</keyword>
<dbReference type="Proteomes" id="UP001299972">
    <property type="component" value="Segment"/>
</dbReference>
<dbReference type="InterPro" id="IPR035111">
    <property type="entry name" value="DUF5516"/>
</dbReference>
<dbReference type="Pfam" id="PF17637">
    <property type="entry name" value="DUF5516"/>
    <property type="match status" value="1"/>
</dbReference>
<organism evidence="1 2">
    <name type="scientific">Pectobacterium phage vB_PcaP_P15_PC2B6</name>
    <dbReference type="NCBI Taxonomy" id="2968434"/>
    <lineage>
        <taxon>Viruses</taxon>
        <taxon>Duplodnaviria</taxon>
        <taxon>Heunggongvirae</taxon>
        <taxon>Uroviricota</taxon>
        <taxon>Caudoviricetes</taxon>
        <taxon>Autographivirales</taxon>
        <taxon>Autotranscriptaviridae</taxon>
        <taxon>Studiervirinae</taxon>
        <taxon>Unyawovirus</taxon>
        <taxon>Unyawovirus PC2B6</taxon>
    </lineage>
</organism>
<proteinExistence type="predicted"/>
<evidence type="ECO:0000313" key="2">
    <source>
        <dbReference type="Proteomes" id="UP001299972"/>
    </source>
</evidence>
<gene>
    <name evidence="1" type="ORF">CPT_P15_030</name>
</gene>